<name>A0A329TZD7_9FIRM</name>
<evidence type="ECO:0000313" key="2">
    <source>
        <dbReference type="Proteomes" id="UP000251144"/>
    </source>
</evidence>
<dbReference type="OrthoDB" id="1861847at2"/>
<evidence type="ECO:0000313" key="1">
    <source>
        <dbReference type="EMBL" id="RAW55547.1"/>
    </source>
</evidence>
<dbReference type="Proteomes" id="UP000251144">
    <property type="component" value="Unassembled WGS sequence"/>
</dbReference>
<organism evidence="1 2">
    <name type="scientific">Faecalibacterium prausnitzii</name>
    <dbReference type="NCBI Taxonomy" id="853"/>
    <lineage>
        <taxon>Bacteria</taxon>
        <taxon>Bacillati</taxon>
        <taxon>Bacillota</taxon>
        <taxon>Clostridia</taxon>
        <taxon>Eubacteriales</taxon>
        <taxon>Oscillospiraceae</taxon>
        <taxon>Faecalibacterium</taxon>
    </lineage>
</organism>
<sequence>MVAKEYCCYTRPYSRIEGFQLAHTLYYSASVEEEGVVLAVRQQQGEECVTEQVICPVGDFGRLMSLMRYLCENGVGLGHWLDVLDDAGQVYWPCTAANGQQESGKPARFVAFAGFEGANLVHNPELTQSV</sequence>
<proteinExistence type="predicted"/>
<reference evidence="1 2" key="1">
    <citation type="submission" date="2018-02" db="EMBL/GenBank/DDBJ databases">
        <title>Complete genome sequencing of Faecalibacterium prausnitzii strains isolated from the human gut.</title>
        <authorList>
            <person name="Fitzgerald B.C."/>
            <person name="Shkoporov A.N."/>
            <person name="Ross P.R."/>
            <person name="Hill C."/>
        </authorList>
    </citation>
    <scope>NUCLEOTIDE SEQUENCE [LARGE SCALE GENOMIC DNA]</scope>
    <source>
        <strain evidence="1 2">APC942/32-1</strain>
    </source>
</reference>
<protein>
    <submittedName>
        <fullName evidence="1">Uncharacterized protein</fullName>
    </submittedName>
</protein>
<comment type="caution">
    <text evidence="1">The sequence shown here is derived from an EMBL/GenBank/DDBJ whole genome shotgun (WGS) entry which is preliminary data.</text>
</comment>
<dbReference type="AlphaFoldDB" id="A0A329TZD7"/>
<gene>
    <name evidence="1" type="ORF">C4N26_00680</name>
</gene>
<dbReference type="RefSeq" id="WP_158399990.1">
    <property type="nucleotide sequence ID" value="NZ_PRLB01000001.1"/>
</dbReference>
<accession>A0A329TZD7</accession>
<dbReference type="EMBL" id="PRLB01000001">
    <property type="protein sequence ID" value="RAW55547.1"/>
    <property type="molecule type" value="Genomic_DNA"/>
</dbReference>